<dbReference type="Gene3D" id="3.40.366.10">
    <property type="entry name" value="Malonyl-Coenzyme A Acyl Carrier Protein, domain 2"/>
    <property type="match status" value="1"/>
</dbReference>
<keyword evidence="6" id="KW-0012">Acyltransferase</keyword>
<dbReference type="Pfam" id="PF14765">
    <property type="entry name" value="PS-DH"/>
    <property type="match status" value="1"/>
</dbReference>
<comment type="caution">
    <text evidence="6">The sequence shown here is derived from an EMBL/GenBank/DDBJ whole genome shotgun (WGS) entry which is preliminary data.</text>
</comment>
<organism evidence="6 7">
    <name type="scientific">Streptomyces daliensis</name>
    <dbReference type="NCBI Taxonomy" id="299421"/>
    <lineage>
        <taxon>Bacteria</taxon>
        <taxon>Bacillati</taxon>
        <taxon>Actinomycetota</taxon>
        <taxon>Actinomycetes</taxon>
        <taxon>Kitasatosporales</taxon>
        <taxon>Streptomycetaceae</taxon>
        <taxon>Streptomyces</taxon>
    </lineage>
</organism>
<name>A0A8T4IN71_9ACTN</name>
<comment type="pathway">
    <text evidence="1">Antibiotic biosynthesis.</text>
</comment>
<gene>
    <name evidence="6" type="ORF">KDA82_02745</name>
</gene>
<dbReference type="SMART" id="SM00826">
    <property type="entry name" value="PKS_DH"/>
    <property type="match status" value="1"/>
</dbReference>
<feature type="active site" description="Proton donor; for dehydratase activity" evidence="4">
    <location>
        <position position="668"/>
    </location>
</feature>
<dbReference type="PANTHER" id="PTHR43775">
    <property type="entry name" value="FATTY ACID SYNTHASE"/>
    <property type="match status" value="1"/>
</dbReference>
<feature type="domain" description="PKS/mFAS DH" evidence="5">
    <location>
        <begin position="478"/>
        <end position="751"/>
    </location>
</feature>
<feature type="non-terminal residue" evidence="6">
    <location>
        <position position="1"/>
    </location>
</feature>
<keyword evidence="2" id="KW-0596">Phosphopantetheine</keyword>
<evidence type="ECO:0000313" key="6">
    <source>
        <dbReference type="EMBL" id="MBR7671973.1"/>
    </source>
</evidence>
<feature type="region of interest" description="N-terminal hotdog fold" evidence="4">
    <location>
        <begin position="478"/>
        <end position="597"/>
    </location>
</feature>
<keyword evidence="3" id="KW-0597">Phosphoprotein</keyword>
<feature type="active site" description="Proton acceptor; for dehydratase activity" evidence="4">
    <location>
        <position position="507"/>
    </location>
</feature>
<keyword evidence="7" id="KW-1185">Reference proteome</keyword>
<dbReference type="InterPro" id="IPR049900">
    <property type="entry name" value="PKS_mFAS_DH"/>
</dbReference>
<dbReference type="PROSITE" id="PS52019">
    <property type="entry name" value="PKS_MFAS_DH"/>
    <property type="match status" value="1"/>
</dbReference>
<dbReference type="SUPFAM" id="SSF55048">
    <property type="entry name" value="Probable ACP-binding domain of malonyl-CoA ACP transacylase"/>
    <property type="match status" value="1"/>
</dbReference>
<dbReference type="AlphaFoldDB" id="A0A8T4IN71"/>
<evidence type="ECO:0000256" key="1">
    <source>
        <dbReference type="ARBA" id="ARBA00004792"/>
    </source>
</evidence>
<accession>A0A8T4IN71</accession>
<dbReference type="InterPro" id="IPR049551">
    <property type="entry name" value="PKS_DH_C"/>
</dbReference>
<dbReference type="SMART" id="SM00827">
    <property type="entry name" value="PKS_AT"/>
    <property type="match status" value="1"/>
</dbReference>
<dbReference type="SUPFAM" id="SSF52151">
    <property type="entry name" value="FabD/lysophospholipase-like"/>
    <property type="match status" value="1"/>
</dbReference>
<dbReference type="GO" id="GO:0004312">
    <property type="term" value="F:fatty acid synthase activity"/>
    <property type="evidence" value="ECO:0007669"/>
    <property type="project" value="TreeGrafter"/>
</dbReference>
<proteinExistence type="predicted"/>
<evidence type="ECO:0000256" key="2">
    <source>
        <dbReference type="ARBA" id="ARBA00022450"/>
    </source>
</evidence>
<dbReference type="InterPro" id="IPR001227">
    <property type="entry name" value="Ac_transferase_dom_sf"/>
</dbReference>
<dbReference type="Pfam" id="PF00698">
    <property type="entry name" value="Acyl_transf_1"/>
    <property type="match status" value="1"/>
</dbReference>
<evidence type="ECO:0000259" key="5">
    <source>
        <dbReference type="PROSITE" id="PS52019"/>
    </source>
</evidence>
<dbReference type="InterPro" id="IPR016035">
    <property type="entry name" value="Acyl_Trfase/lysoPLipase"/>
</dbReference>
<evidence type="ECO:0000256" key="3">
    <source>
        <dbReference type="ARBA" id="ARBA00022553"/>
    </source>
</evidence>
<dbReference type="InterPro" id="IPR049552">
    <property type="entry name" value="PKS_DH_N"/>
</dbReference>
<feature type="region of interest" description="C-terminal hotdog fold" evidence="4">
    <location>
        <begin position="611"/>
        <end position="751"/>
    </location>
</feature>
<dbReference type="Gene3D" id="3.10.129.110">
    <property type="entry name" value="Polyketide synthase dehydratase"/>
    <property type="match status" value="1"/>
</dbReference>
<dbReference type="EMBL" id="JAGSMN010000056">
    <property type="protein sequence ID" value="MBR7671973.1"/>
    <property type="molecule type" value="Genomic_DNA"/>
</dbReference>
<feature type="non-terminal residue" evidence="6">
    <location>
        <position position="941"/>
    </location>
</feature>
<dbReference type="Pfam" id="PF21089">
    <property type="entry name" value="PKS_DH_N"/>
    <property type="match status" value="1"/>
</dbReference>
<sequence length="941" mass="99155">ARTVRPPPEGLPLVASGRTVRAMAEAASAMADRLAEAGPTEFYDLAYTSCRRRGLHEHRAAVLARSPEEAARGFAALAGQGGGEAGAGAAADTDGAEAPAAVPTAVAEAADGGQVAFVFSGNGSQWAGMGADLLREDPSFRAAVEEADAELAPRLGWSVTEYLRLPADEWRLAATEVAQPLLFAVQVGIVAALRERGVAPAMVLGHSVGEVAAARTAGVLTLAQAAQVIVERSRAQAATAGLGRMAAVGLSAEKAAEEIASCGEALEIAGVNSPQDVTVAGTAEALAALGARLTERGVFFRDLGLDYAFHSRAMDGQREPLVAALKDLQPVDGDIALYSTVTGCQLPGGGLDAEYWWHNVRRPVRFASALEGVVEEGGDIFVEIGPHPVLRTYLRRTVTARPGRKQTAIATLYRREDGRRTLSAVPAALIAAGSAGTDWNRYFPRPGQVTGLPAYPWQRERHWNSGPDVWSRHGALTHPLLGSRIGATHPVWEGTVEPGLVPWLTDHRVLGSVVMPAAGFVEMALAAGRQTLGAPAEVEHLDIQSALVVPWSDAPGTSVHTTLLPDSGVLTVASTTTGSTEPRPHVQARVRTLLRPRPTALDLAALAARCPRQVTAEEHYNACTAAGLAFGPAFQVLTALDIGDGEVLARYRHDTPGQPYTVHPALLDGALQPGAVLLGDLAAGQTAFLPSSVGAVRVWDEPAPTGAIHVRERGRTDHEVCWDITLTDDDGRVTAQIDSCRVRRVAATGRTPVSVHHTELRAAPHLDRPAAPSPLPSPRRIGEAAAARIDRLRAELPDHCGKAMRMPHEVFVRRTATAIAALLPDPTAPFALEDLVAAGALEKHTRLLALLLPEMEKLGLAGTDAPGRWRLTSAATVGHRPLSGLAAAAPGWSAAISLLARQSAHFEALLRGAADPDELLADSHTAQAVEHFYDLLPHTRF</sequence>
<dbReference type="InterPro" id="IPR020807">
    <property type="entry name" value="PKS_DH"/>
</dbReference>
<dbReference type="InterPro" id="IPR050091">
    <property type="entry name" value="PKS_NRPS_Biosynth_Enz"/>
</dbReference>
<evidence type="ECO:0000313" key="7">
    <source>
        <dbReference type="Proteomes" id="UP000675554"/>
    </source>
</evidence>
<keyword evidence="6" id="KW-0808">Transferase</keyword>
<dbReference type="InterPro" id="IPR014043">
    <property type="entry name" value="Acyl_transferase_dom"/>
</dbReference>
<dbReference type="Proteomes" id="UP000675554">
    <property type="component" value="Unassembled WGS sequence"/>
</dbReference>
<dbReference type="GO" id="GO:0006633">
    <property type="term" value="P:fatty acid biosynthetic process"/>
    <property type="evidence" value="ECO:0007669"/>
    <property type="project" value="TreeGrafter"/>
</dbReference>
<dbReference type="PANTHER" id="PTHR43775:SF37">
    <property type="entry name" value="SI:DKEY-61P9.11"/>
    <property type="match status" value="1"/>
</dbReference>
<reference evidence="6" key="1">
    <citation type="submission" date="2021-04" db="EMBL/GenBank/DDBJ databases">
        <title>Sequencing of actinobacteria type strains.</title>
        <authorList>
            <person name="Nguyen G.-S."/>
            <person name="Wentzel A."/>
        </authorList>
    </citation>
    <scope>NUCLEOTIDE SEQUENCE</scope>
    <source>
        <strain evidence="6">DSM 42095</strain>
    </source>
</reference>
<dbReference type="Gene3D" id="3.30.70.3290">
    <property type="match status" value="1"/>
</dbReference>
<dbReference type="InterPro" id="IPR016036">
    <property type="entry name" value="Malonyl_transacylase_ACP-bd"/>
</dbReference>
<dbReference type="InterPro" id="IPR042104">
    <property type="entry name" value="PKS_dehydratase_sf"/>
</dbReference>
<evidence type="ECO:0000256" key="4">
    <source>
        <dbReference type="PROSITE-ProRule" id="PRU01363"/>
    </source>
</evidence>
<dbReference type="Pfam" id="PF22621">
    <property type="entry name" value="CurL-like_PKS_C"/>
    <property type="match status" value="1"/>
</dbReference>
<protein>
    <submittedName>
        <fullName evidence="6">Acyltransferase domain-containing protein</fullName>
    </submittedName>
</protein>